<comment type="similarity">
    <text evidence="2">Belongs to the BexD/CtrA/VexA family.</text>
</comment>
<dbReference type="Proteomes" id="UP000715965">
    <property type="component" value="Unassembled WGS sequence"/>
</dbReference>
<evidence type="ECO:0000313" key="20">
    <source>
        <dbReference type="EMBL" id="MBE7942326.1"/>
    </source>
</evidence>
<sequence length="273" mass="28871">MRSITRTLAAAFLATVFTLATGVGWAQAASRPADYRLGPGDAIKIQVYQSPDLALETRVPEGGVINYPLVGKVAIGGLTIPDAEARIAAALKRGRILKAPQVNINLLQVRGSQVAVLGQVQKPGRFPLETTNVRVSDILATAGGVTPAGDDVAVVTGTRRHKPFRKSVDIPALMAGRGGSDDVVLEAGDTVYVAKAPTYYIYGEAQRPGTYRVERGMTVMQAIAAGGGITPRGSESRVRLTRNGPDGKPQEMSPKLTDPVQPGDVLFVRESLF</sequence>
<gene>
    <name evidence="20" type="primary">epsE</name>
    <name evidence="20" type="ORF">IM725_17285</name>
</gene>
<evidence type="ECO:0000256" key="1">
    <source>
        <dbReference type="ARBA" id="ARBA00004571"/>
    </source>
</evidence>
<dbReference type="InterPro" id="IPR054765">
    <property type="entry name" value="SLBB_dom"/>
</dbReference>
<dbReference type="EMBL" id="JADDOJ010000092">
    <property type="protein sequence ID" value="MBE7942326.1"/>
    <property type="molecule type" value="Genomic_DNA"/>
</dbReference>
<evidence type="ECO:0000256" key="13">
    <source>
        <dbReference type="ARBA" id="ARBA00023237"/>
    </source>
</evidence>
<reference evidence="20 21" key="1">
    <citation type="submission" date="2020-10" db="EMBL/GenBank/DDBJ databases">
        <title>Draft genome of Ramlibacter aquaticus LMG 30558.</title>
        <authorList>
            <person name="Props R."/>
        </authorList>
    </citation>
    <scope>NUCLEOTIDE SEQUENCE [LARGE SCALE GENOMIC DNA]</scope>
    <source>
        <strain evidence="20 21">LMG 30558</strain>
    </source>
</reference>
<name>A0ABR9SIY3_9BURK</name>
<evidence type="ECO:0000256" key="16">
    <source>
        <dbReference type="SAM" id="SignalP"/>
    </source>
</evidence>
<comment type="subcellular location">
    <subcellularLocation>
        <location evidence="1">Cell outer membrane</location>
        <topology evidence="1">Multi-pass membrane protein</topology>
    </subcellularLocation>
</comment>
<comment type="caution">
    <text evidence="20">The sequence shown here is derived from an EMBL/GenBank/DDBJ whole genome shotgun (WGS) entry which is preliminary data.</text>
</comment>
<evidence type="ECO:0000256" key="14">
    <source>
        <dbReference type="ARBA" id="ARBA00023288"/>
    </source>
</evidence>
<organism evidence="20 21">
    <name type="scientific">Ramlibacter aquaticus</name>
    <dbReference type="NCBI Taxonomy" id="2780094"/>
    <lineage>
        <taxon>Bacteria</taxon>
        <taxon>Pseudomonadati</taxon>
        <taxon>Pseudomonadota</taxon>
        <taxon>Betaproteobacteria</taxon>
        <taxon>Burkholderiales</taxon>
        <taxon>Comamonadaceae</taxon>
        <taxon>Ramlibacter</taxon>
    </lineage>
</organism>
<keyword evidence="21" id="KW-1185">Reference proteome</keyword>
<keyword evidence="8" id="KW-0625">Polysaccharide transport</keyword>
<feature type="domain" description="SLBB" evidence="19">
    <location>
        <begin position="113"/>
        <end position="193"/>
    </location>
</feature>
<dbReference type="Pfam" id="PF10531">
    <property type="entry name" value="SLBB"/>
    <property type="match status" value="1"/>
</dbReference>
<proteinExistence type="inferred from homology"/>
<keyword evidence="11" id="KW-0472">Membrane</keyword>
<dbReference type="PANTHER" id="PTHR33619:SF3">
    <property type="entry name" value="POLYSACCHARIDE EXPORT PROTEIN GFCE-RELATED"/>
    <property type="match status" value="1"/>
</dbReference>
<keyword evidence="5" id="KW-0762">Sugar transport</keyword>
<evidence type="ECO:0000259" key="18">
    <source>
        <dbReference type="Pfam" id="PF10531"/>
    </source>
</evidence>
<feature type="signal peptide" evidence="16">
    <location>
        <begin position="1"/>
        <end position="28"/>
    </location>
</feature>
<dbReference type="PANTHER" id="PTHR33619">
    <property type="entry name" value="POLYSACCHARIDE EXPORT PROTEIN GFCE-RELATED"/>
    <property type="match status" value="1"/>
</dbReference>
<evidence type="ECO:0000256" key="10">
    <source>
        <dbReference type="ARBA" id="ARBA00023114"/>
    </source>
</evidence>
<dbReference type="Pfam" id="PF22461">
    <property type="entry name" value="SLBB_2"/>
    <property type="match status" value="1"/>
</dbReference>
<evidence type="ECO:0000256" key="8">
    <source>
        <dbReference type="ARBA" id="ARBA00023047"/>
    </source>
</evidence>
<keyword evidence="3" id="KW-0813">Transport</keyword>
<evidence type="ECO:0000256" key="11">
    <source>
        <dbReference type="ARBA" id="ARBA00023136"/>
    </source>
</evidence>
<dbReference type="InterPro" id="IPR003715">
    <property type="entry name" value="Poly_export_N"/>
</dbReference>
<feature type="region of interest" description="Disordered" evidence="15">
    <location>
        <begin position="228"/>
        <end position="261"/>
    </location>
</feature>
<keyword evidence="13" id="KW-0998">Cell outer membrane</keyword>
<evidence type="ECO:0000259" key="19">
    <source>
        <dbReference type="Pfam" id="PF22461"/>
    </source>
</evidence>
<keyword evidence="9" id="KW-0406">Ion transport</keyword>
<keyword evidence="14" id="KW-0449">Lipoprotein</keyword>
<accession>A0ABR9SIY3</accession>
<evidence type="ECO:0000256" key="9">
    <source>
        <dbReference type="ARBA" id="ARBA00023065"/>
    </source>
</evidence>
<dbReference type="InterPro" id="IPR017478">
    <property type="entry name" value="Polysacc_export_EpsE"/>
</dbReference>
<evidence type="ECO:0000256" key="6">
    <source>
        <dbReference type="ARBA" id="ARBA00022692"/>
    </source>
</evidence>
<dbReference type="Gene3D" id="3.30.1950.10">
    <property type="entry name" value="wza like domain"/>
    <property type="match status" value="1"/>
</dbReference>
<evidence type="ECO:0000256" key="3">
    <source>
        <dbReference type="ARBA" id="ARBA00022448"/>
    </source>
</evidence>
<feature type="domain" description="Polysaccharide export protein N-terminal" evidence="17">
    <location>
        <begin position="31"/>
        <end position="106"/>
    </location>
</feature>
<evidence type="ECO:0000256" key="5">
    <source>
        <dbReference type="ARBA" id="ARBA00022597"/>
    </source>
</evidence>
<keyword evidence="12" id="KW-0564">Palmitate</keyword>
<keyword evidence="4" id="KW-1134">Transmembrane beta strand</keyword>
<dbReference type="InterPro" id="IPR049712">
    <property type="entry name" value="Poly_export"/>
</dbReference>
<dbReference type="Pfam" id="PF02563">
    <property type="entry name" value="Poly_export"/>
    <property type="match status" value="1"/>
</dbReference>
<evidence type="ECO:0000259" key="17">
    <source>
        <dbReference type="Pfam" id="PF02563"/>
    </source>
</evidence>
<evidence type="ECO:0000256" key="12">
    <source>
        <dbReference type="ARBA" id="ARBA00023139"/>
    </source>
</evidence>
<feature type="domain" description="Soluble ligand binding" evidence="18">
    <location>
        <begin position="199"/>
        <end position="248"/>
    </location>
</feature>
<keyword evidence="7 16" id="KW-0732">Signal</keyword>
<dbReference type="InterPro" id="IPR019554">
    <property type="entry name" value="Soluble_ligand-bd"/>
</dbReference>
<protein>
    <submittedName>
        <fullName evidence="20">Polysaccharide export protein EpsE</fullName>
    </submittedName>
</protein>
<evidence type="ECO:0000313" key="21">
    <source>
        <dbReference type="Proteomes" id="UP000715965"/>
    </source>
</evidence>
<dbReference type="RefSeq" id="WP_193781881.1">
    <property type="nucleotide sequence ID" value="NZ_JADDOJ010000092.1"/>
</dbReference>
<evidence type="ECO:0000256" key="4">
    <source>
        <dbReference type="ARBA" id="ARBA00022452"/>
    </source>
</evidence>
<dbReference type="NCBIfam" id="TIGR03028">
    <property type="entry name" value="EpsE"/>
    <property type="match status" value="1"/>
</dbReference>
<keyword evidence="10" id="KW-0626">Porin</keyword>
<feature type="chain" id="PRO_5045086603" evidence="16">
    <location>
        <begin position="29"/>
        <end position="273"/>
    </location>
</feature>
<evidence type="ECO:0000256" key="2">
    <source>
        <dbReference type="ARBA" id="ARBA00009450"/>
    </source>
</evidence>
<dbReference type="Gene3D" id="3.10.560.10">
    <property type="entry name" value="Outer membrane lipoprotein wza domain like"/>
    <property type="match status" value="2"/>
</dbReference>
<evidence type="ECO:0000256" key="15">
    <source>
        <dbReference type="SAM" id="MobiDB-lite"/>
    </source>
</evidence>
<evidence type="ECO:0000256" key="7">
    <source>
        <dbReference type="ARBA" id="ARBA00022729"/>
    </source>
</evidence>
<keyword evidence="6" id="KW-0812">Transmembrane</keyword>